<dbReference type="InterPro" id="IPR011048">
    <property type="entry name" value="Haem_d1_sf"/>
</dbReference>
<reference evidence="3" key="1">
    <citation type="journal article" date="2019" name="Int. J. Syst. Evol. Microbiol.">
        <title>The Global Catalogue of Microorganisms (GCM) 10K type strain sequencing project: providing services to taxonomists for standard genome sequencing and annotation.</title>
        <authorList>
            <consortium name="The Broad Institute Genomics Platform"/>
            <consortium name="The Broad Institute Genome Sequencing Center for Infectious Disease"/>
            <person name="Wu L."/>
            <person name="Ma J."/>
        </authorList>
    </citation>
    <scope>NUCLEOTIDE SEQUENCE [LARGE SCALE GENOMIC DNA]</scope>
    <source>
        <strain evidence="3">JCM 18126</strain>
    </source>
</reference>
<dbReference type="PROSITE" id="PS51318">
    <property type="entry name" value="TAT"/>
    <property type="match status" value="1"/>
</dbReference>
<dbReference type="InterPro" id="IPR052956">
    <property type="entry name" value="Mesenchyme-surface_protein"/>
</dbReference>
<dbReference type="InterPro" id="IPR006311">
    <property type="entry name" value="TAT_signal"/>
</dbReference>
<evidence type="ECO:0000313" key="2">
    <source>
        <dbReference type="EMBL" id="GAA4961582.1"/>
    </source>
</evidence>
<comment type="caution">
    <text evidence="2">The sequence shown here is derived from an EMBL/GenBank/DDBJ whole genome shotgun (WGS) entry which is preliminary data.</text>
</comment>
<organism evidence="2 3">
    <name type="scientific">Kineococcus glutinatus</name>
    <dbReference type="NCBI Taxonomy" id="1070872"/>
    <lineage>
        <taxon>Bacteria</taxon>
        <taxon>Bacillati</taxon>
        <taxon>Actinomycetota</taxon>
        <taxon>Actinomycetes</taxon>
        <taxon>Kineosporiales</taxon>
        <taxon>Kineosporiaceae</taxon>
        <taxon>Kineococcus</taxon>
    </lineage>
</organism>
<evidence type="ECO:0000256" key="1">
    <source>
        <dbReference type="SAM" id="SignalP"/>
    </source>
</evidence>
<keyword evidence="3" id="KW-1185">Reference proteome</keyword>
<dbReference type="PANTHER" id="PTHR46928">
    <property type="entry name" value="MESENCHYME-SPECIFIC CELL SURFACE GLYCOPROTEIN"/>
    <property type="match status" value="1"/>
</dbReference>
<name>A0ABP9H5U8_9ACTN</name>
<dbReference type="RefSeq" id="WP_345710380.1">
    <property type="nucleotide sequence ID" value="NZ_BAABIL010000008.1"/>
</dbReference>
<dbReference type="EMBL" id="BAABIL010000008">
    <property type="protein sequence ID" value="GAA4961582.1"/>
    <property type="molecule type" value="Genomic_DNA"/>
</dbReference>
<proteinExistence type="predicted"/>
<gene>
    <name evidence="2" type="ORF">GCM10023225_01520</name>
</gene>
<dbReference type="InterPro" id="IPR015943">
    <property type="entry name" value="WD40/YVTN_repeat-like_dom_sf"/>
</dbReference>
<keyword evidence="1" id="KW-0732">Signal</keyword>
<sequence>MPHTRTRRRAAAAAALAAAPLALGTLLAPAAEARTGAEFVPRATFAVAGEVAEILSATPDGRTLLYTDSATGVVGLVDITLPAAPRQVGTVDVGGEPTSVAVTPDGRYAIAVVDTTDGAFTTPSGHLSVIDLRTRSIVRTLDLGGQPDSVAIAPDGRTAAVAVENQRDEDVVVAGVEGGLPQAPGGFLAVVDLGGRPAAWTTTRVDLTGLPGASSPQDPEPEYVDVNRDGIAAVTLQENNAVALVDLRRKRVVGSFSAGTVHRTDADTADDGAIAFDDEITAPREPDAVQWTPDGNLVTADEGDLAPTGARGWTVFSPRGRVLWTSGSSAERALAGAGLYADGRSDNRGAEFEGAEVARFGGTPHAFIGAERGDAVLVYDLDDERRPRLQQVLPTGDEPEGLLALPGRDLLVTADEGDGTISVFERVRVRSPRS</sequence>
<dbReference type="Gene3D" id="2.130.10.10">
    <property type="entry name" value="YVTN repeat-like/Quinoprotein amine dehydrogenase"/>
    <property type="match status" value="1"/>
</dbReference>
<protein>
    <recommendedName>
        <fullName evidence="4">DNA-binding beta-propeller fold protein YncE</fullName>
    </recommendedName>
</protein>
<accession>A0ABP9H5U8</accession>
<dbReference type="SUPFAM" id="SSF51004">
    <property type="entry name" value="C-terminal (heme d1) domain of cytochrome cd1-nitrite reductase"/>
    <property type="match status" value="1"/>
</dbReference>
<feature type="chain" id="PRO_5047280457" description="DNA-binding beta-propeller fold protein YncE" evidence="1">
    <location>
        <begin position="31"/>
        <end position="434"/>
    </location>
</feature>
<dbReference type="Proteomes" id="UP001501195">
    <property type="component" value="Unassembled WGS sequence"/>
</dbReference>
<evidence type="ECO:0008006" key="4">
    <source>
        <dbReference type="Google" id="ProtNLM"/>
    </source>
</evidence>
<feature type="signal peptide" evidence="1">
    <location>
        <begin position="1"/>
        <end position="30"/>
    </location>
</feature>
<dbReference type="PANTHER" id="PTHR46928:SF1">
    <property type="entry name" value="MESENCHYME-SPECIFIC CELL SURFACE GLYCOPROTEIN"/>
    <property type="match status" value="1"/>
</dbReference>
<evidence type="ECO:0000313" key="3">
    <source>
        <dbReference type="Proteomes" id="UP001501195"/>
    </source>
</evidence>